<evidence type="ECO:0000313" key="2">
    <source>
        <dbReference type="Proteomes" id="UP000734823"/>
    </source>
</evidence>
<proteinExistence type="predicted"/>
<accession>A0ABR7LE81</accession>
<evidence type="ECO:0000313" key="1">
    <source>
        <dbReference type="EMBL" id="MBC6451006.1"/>
    </source>
</evidence>
<sequence>MNHDELAFLAEVSSVNQAIAVYIGRVLDIDGGRTEYSAALPEVEQQLAARLFAIAIALQANATGRIDATDVPLLIEAGTEQA</sequence>
<gene>
    <name evidence="1" type="ORF">GPZ80_27970</name>
</gene>
<name>A0ABR7LE81_9PSEU</name>
<comment type="caution">
    <text evidence="1">The sequence shown here is derived from an EMBL/GenBank/DDBJ whole genome shotgun (WGS) entry which is preliminary data.</text>
</comment>
<dbReference type="Proteomes" id="UP000734823">
    <property type="component" value="Unassembled WGS sequence"/>
</dbReference>
<protein>
    <submittedName>
        <fullName evidence="1">Uncharacterized protein</fullName>
    </submittedName>
</protein>
<dbReference type="EMBL" id="JABVED010000022">
    <property type="protein sequence ID" value="MBC6451006.1"/>
    <property type="molecule type" value="Genomic_DNA"/>
</dbReference>
<reference evidence="1 2" key="1">
    <citation type="submission" date="2020-06" db="EMBL/GenBank/DDBJ databases">
        <title>Actinokineospora xiongansis sp. nov., isolated from soil of Baiyangdian.</title>
        <authorList>
            <person name="Zhang X."/>
        </authorList>
    </citation>
    <scope>NUCLEOTIDE SEQUENCE [LARGE SCALE GENOMIC DNA]</scope>
    <source>
        <strain evidence="1 2">HBU206404</strain>
    </source>
</reference>
<dbReference type="RefSeq" id="WP_187224081.1">
    <property type="nucleotide sequence ID" value="NZ_JABVED010000022.1"/>
</dbReference>
<organism evidence="1 2">
    <name type="scientific">Actinokineospora xionganensis</name>
    <dbReference type="NCBI Taxonomy" id="2684470"/>
    <lineage>
        <taxon>Bacteria</taxon>
        <taxon>Bacillati</taxon>
        <taxon>Actinomycetota</taxon>
        <taxon>Actinomycetes</taxon>
        <taxon>Pseudonocardiales</taxon>
        <taxon>Pseudonocardiaceae</taxon>
        <taxon>Actinokineospora</taxon>
    </lineage>
</organism>
<keyword evidence="2" id="KW-1185">Reference proteome</keyword>